<dbReference type="RefSeq" id="WP_194504961.1">
    <property type="nucleotide sequence ID" value="NZ_JADIVZ010000014.1"/>
</dbReference>
<dbReference type="InterPro" id="IPR052922">
    <property type="entry name" value="Cytidylate_Kinase-2"/>
</dbReference>
<dbReference type="Gene3D" id="3.40.50.300">
    <property type="entry name" value="P-loop containing nucleotide triphosphate hydrolases"/>
    <property type="match status" value="1"/>
</dbReference>
<protein>
    <recommendedName>
        <fullName evidence="3">Adenylate kinase</fullName>
    </recommendedName>
</protein>
<dbReference type="InterPro" id="IPR027417">
    <property type="entry name" value="P-loop_NTPase"/>
</dbReference>
<comment type="caution">
    <text evidence="1">The sequence shown here is derived from an EMBL/GenBank/DDBJ whole genome shotgun (WGS) entry which is preliminary data.</text>
</comment>
<evidence type="ECO:0000313" key="1">
    <source>
        <dbReference type="EMBL" id="MBF4163697.1"/>
    </source>
</evidence>
<reference evidence="1" key="1">
    <citation type="submission" date="2020-11" db="EMBL/GenBank/DDBJ databases">
        <title>Nocardioides sp. CBS4Y-1, whole genome shotgun sequence.</title>
        <authorList>
            <person name="Tuo L."/>
        </authorList>
    </citation>
    <scope>NUCLEOTIDE SEQUENCE</scope>
    <source>
        <strain evidence="1">CBS4Y-1</strain>
    </source>
</reference>
<dbReference type="PANTHER" id="PTHR37816">
    <property type="entry name" value="YALI0E33011P"/>
    <property type="match status" value="1"/>
</dbReference>
<dbReference type="EMBL" id="JADIVZ010000014">
    <property type="protein sequence ID" value="MBF4163697.1"/>
    <property type="molecule type" value="Genomic_DNA"/>
</dbReference>
<keyword evidence="2" id="KW-1185">Reference proteome</keyword>
<evidence type="ECO:0008006" key="3">
    <source>
        <dbReference type="Google" id="ProtNLM"/>
    </source>
</evidence>
<dbReference type="PANTHER" id="PTHR37816:SF1">
    <property type="entry name" value="TOXIN"/>
    <property type="match status" value="1"/>
</dbReference>
<evidence type="ECO:0000313" key="2">
    <source>
        <dbReference type="Proteomes" id="UP000656804"/>
    </source>
</evidence>
<dbReference type="Proteomes" id="UP000656804">
    <property type="component" value="Unassembled WGS sequence"/>
</dbReference>
<organism evidence="1 2">
    <name type="scientific">Nocardioides acrostichi</name>
    <dbReference type="NCBI Taxonomy" id="2784339"/>
    <lineage>
        <taxon>Bacteria</taxon>
        <taxon>Bacillati</taxon>
        <taxon>Actinomycetota</taxon>
        <taxon>Actinomycetes</taxon>
        <taxon>Propionibacteriales</taxon>
        <taxon>Nocardioidaceae</taxon>
        <taxon>Nocardioides</taxon>
    </lineage>
</organism>
<proteinExistence type="predicted"/>
<dbReference type="SUPFAM" id="SSF52540">
    <property type="entry name" value="P-loop containing nucleoside triphosphate hydrolases"/>
    <property type="match status" value="1"/>
</dbReference>
<sequence>MAGSGKTTFALALAAKTGLPVIHLDLHFWKPGWVAPLETEWREKQRRVFAADAWIADGNYDETLAVRLERADTVVVLDLPWWLCAGRTLVRGFRMPGELPAGCDYSSWRRLRDEWRLAAPRLP</sequence>
<gene>
    <name evidence="1" type="ORF">ISG29_18620</name>
</gene>
<accession>A0A930V4I7</accession>
<dbReference type="AlphaFoldDB" id="A0A930V4I7"/>
<name>A0A930V4I7_9ACTN</name>